<keyword evidence="2 6" id="KW-0812">Transmembrane</keyword>
<dbReference type="OrthoDB" id="9774900at2"/>
<dbReference type="Pfam" id="PF04228">
    <property type="entry name" value="Zn_peptidase"/>
    <property type="match status" value="1"/>
</dbReference>
<protein>
    <recommendedName>
        <fullName evidence="9">Neutral zinc metallopeptidase</fullName>
    </recommendedName>
</protein>
<proteinExistence type="predicted"/>
<feature type="compositionally biased region" description="Basic and acidic residues" evidence="5">
    <location>
        <begin position="1"/>
        <end position="17"/>
    </location>
</feature>
<accession>A0A1N6EVC4</accession>
<feature type="transmembrane region" description="Helical" evidence="6">
    <location>
        <begin position="48"/>
        <end position="70"/>
    </location>
</feature>
<name>A0A1N6EVC4_9SPHN</name>
<evidence type="ECO:0008006" key="9">
    <source>
        <dbReference type="Google" id="ProtNLM"/>
    </source>
</evidence>
<dbReference type="PANTHER" id="PTHR30168:SF0">
    <property type="entry name" value="INNER MEMBRANE PROTEIN"/>
    <property type="match status" value="1"/>
</dbReference>
<dbReference type="PANTHER" id="PTHR30168">
    <property type="entry name" value="PUTATIVE MEMBRANE PROTEIN YPFJ"/>
    <property type="match status" value="1"/>
</dbReference>
<dbReference type="AlphaFoldDB" id="A0A1N6EVC4"/>
<evidence type="ECO:0000256" key="5">
    <source>
        <dbReference type="SAM" id="MobiDB-lite"/>
    </source>
</evidence>
<evidence type="ECO:0000256" key="2">
    <source>
        <dbReference type="ARBA" id="ARBA00022692"/>
    </source>
</evidence>
<evidence type="ECO:0000313" key="8">
    <source>
        <dbReference type="Proteomes" id="UP000185192"/>
    </source>
</evidence>
<dbReference type="InterPro" id="IPR007343">
    <property type="entry name" value="Uncharacterised_pept_Zn_put"/>
</dbReference>
<reference evidence="8" key="1">
    <citation type="submission" date="2016-11" db="EMBL/GenBank/DDBJ databases">
        <authorList>
            <person name="Varghese N."/>
            <person name="Submissions S."/>
        </authorList>
    </citation>
    <scope>NUCLEOTIDE SEQUENCE [LARGE SCALE GENOMIC DNA]</scope>
    <source>
        <strain evidence="8">DSM 22363</strain>
    </source>
</reference>
<evidence type="ECO:0000256" key="4">
    <source>
        <dbReference type="ARBA" id="ARBA00023136"/>
    </source>
</evidence>
<feature type="transmembrane region" description="Helical" evidence="6">
    <location>
        <begin position="20"/>
        <end position="41"/>
    </location>
</feature>
<evidence type="ECO:0000256" key="3">
    <source>
        <dbReference type="ARBA" id="ARBA00022989"/>
    </source>
</evidence>
<keyword evidence="3 6" id="KW-1133">Transmembrane helix</keyword>
<evidence type="ECO:0000256" key="6">
    <source>
        <dbReference type="SAM" id="Phobius"/>
    </source>
</evidence>
<comment type="subcellular location">
    <subcellularLocation>
        <location evidence="1">Membrane</location>
        <topology evidence="1">Single-pass membrane protein</topology>
    </subcellularLocation>
</comment>
<gene>
    <name evidence="7" type="ORF">SAMN02745824_2106</name>
</gene>
<dbReference type="EMBL" id="FSQW01000002">
    <property type="protein sequence ID" value="SIN86966.1"/>
    <property type="molecule type" value="Genomic_DNA"/>
</dbReference>
<evidence type="ECO:0000256" key="1">
    <source>
        <dbReference type="ARBA" id="ARBA00004167"/>
    </source>
</evidence>
<organism evidence="7 8">
    <name type="scientific">Parasphingorhabdus marina DSM 22363</name>
    <dbReference type="NCBI Taxonomy" id="1123272"/>
    <lineage>
        <taxon>Bacteria</taxon>
        <taxon>Pseudomonadati</taxon>
        <taxon>Pseudomonadota</taxon>
        <taxon>Alphaproteobacteria</taxon>
        <taxon>Sphingomonadales</taxon>
        <taxon>Sphingomonadaceae</taxon>
        <taxon>Parasphingorhabdus</taxon>
    </lineage>
</organism>
<dbReference type="RefSeq" id="WP_074205195.1">
    <property type="nucleotide sequence ID" value="NZ_FSQW01000002.1"/>
</dbReference>
<keyword evidence="4 6" id="KW-0472">Membrane</keyword>
<dbReference type="GO" id="GO:0016020">
    <property type="term" value="C:membrane"/>
    <property type="evidence" value="ECO:0007669"/>
    <property type="project" value="UniProtKB-SubCell"/>
</dbReference>
<sequence length="294" mass="30982">MRLDDLDPSKNARDHGRGGGGGMGGGGGGLGLLLSFLPMLLGRKMGCGTILLIGGAIALFMMFGGGGAMLGGGTQTAGTAYDTAEEQFAGRVLTSTEQTWSRLFAANGQQYRPTTINFYDGNVSSQGCGSASSAAGPFYCPADQGIYLDTSFFREMSTRMGAKGDFAQAYVIAHEVGHHIQNLTGVANQVRQAQSRASKAEGNALQVRMELQADCYAGVWAAQNAERMEPGDVEEGLNAAHAIGDDTLMRNAGQRPIESMFTHGSSEQRMTWLRKGMQTGDPAACDTFARGAVR</sequence>
<feature type="region of interest" description="Disordered" evidence="5">
    <location>
        <begin position="1"/>
        <end position="22"/>
    </location>
</feature>
<keyword evidence="8" id="KW-1185">Reference proteome</keyword>
<dbReference type="Proteomes" id="UP000185192">
    <property type="component" value="Unassembled WGS sequence"/>
</dbReference>
<evidence type="ECO:0000313" key="7">
    <source>
        <dbReference type="EMBL" id="SIN86966.1"/>
    </source>
</evidence>
<dbReference type="STRING" id="1123272.SAMN02745824_2106"/>